<reference evidence="1 2" key="1">
    <citation type="journal article" date="2023" name="Insect Mol. Biol.">
        <title>Genome sequencing provides insights into the evolution of gene families encoding plant cell wall-degrading enzymes in longhorned beetles.</title>
        <authorList>
            <person name="Shin N.R."/>
            <person name="Okamura Y."/>
            <person name="Kirsch R."/>
            <person name="Pauchet Y."/>
        </authorList>
    </citation>
    <scope>NUCLEOTIDE SEQUENCE [LARGE SCALE GENOMIC DNA]</scope>
    <source>
        <strain evidence="1">EAD_L_NR</strain>
    </source>
</reference>
<comment type="caution">
    <text evidence="1">The sequence shown here is derived from an EMBL/GenBank/DDBJ whole genome shotgun (WGS) entry which is preliminary data.</text>
</comment>
<gene>
    <name evidence="1" type="ORF">NQ315_003935</name>
</gene>
<keyword evidence="2" id="KW-1185">Reference proteome</keyword>
<sequence>MLFNDTKYRYIVYYIPALENMLLTSTLLQDMNSVLIICVVSISIIRKLQWVSEKGFTLGQGQESVCHKNNEWKRDVICGKIVCIFWRKSTFPDSVLLCLGLWPRQANFTSSGNVKLFLLSIQYTIPNKYKQYDLNMSVSKIIKNNYSVHAQSLLRKIQYLIQNNT</sequence>
<proteinExistence type="predicted"/>
<evidence type="ECO:0000313" key="2">
    <source>
        <dbReference type="Proteomes" id="UP001159042"/>
    </source>
</evidence>
<accession>A0AAV8VYZ0</accession>
<name>A0AAV8VYZ0_9CUCU</name>
<dbReference type="AlphaFoldDB" id="A0AAV8VYZ0"/>
<dbReference type="EMBL" id="JANEYG010000019">
    <property type="protein sequence ID" value="KAJ8919350.1"/>
    <property type="molecule type" value="Genomic_DNA"/>
</dbReference>
<dbReference type="Proteomes" id="UP001159042">
    <property type="component" value="Unassembled WGS sequence"/>
</dbReference>
<organism evidence="1 2">
    <name type="scientific">Exocentrus adspersus</name>
    <dbReference type="NCBI Taxonomy" id="1586481"/>
    <lineage>
        <taxon>Eukaryota</taxon>
        <taxon>Metazoa</taxon>
        <taxon>Ecdysozoa</taxon>
        <taxon>Arthropoda</taxon>
        <taxon>Hexapoda</taxon>
        <taxon>Insecta</taxon>
        <taxon>Pterygota</taxon>
        <taxon>Neoptera</taxon>
        <taxon>Endopterygota</taxon>
        <taxon>Coleoptera</taxon>
        <taxon>Polyphaga</taxon>
        <taxon>Cucujiformia</taxon>
        <taxon>Chrysomeloidea</taxon>
        <taxon>Cerambycidae</taxon>
        <taxon>Lamiinae</taxon>
        <taxon>Acanthocinini</taxon>
        <taxon>Exocentrus</taxon>
    </lineage>
</organism>
<evidence type="ECO:0000313" key="1">
    <source>
        <dbReference type="EMBL" id="KAJ8919350.1"/>
    </source>
</evidence>
<protein>
    <submittedName>
        <fullName evidence="1">Uncharacterized protein</fullName>
    </submittedName>
</protein>